<dbReference type="Proteomes" id="UP000693738">
    <property type="component" value="Unassembled WGS sequence"/>
</dbReference>
<feature type="region of interest" description="Disordered" evidence="1">
    <location>
        <begin position="48"/>
        <end position="72"/>
    </location>
</feature>
<gene>
    <name evidence="2" type="ORF">FEQUK3_LOCUS5440</name>
</gene>
<comment type="caution">
    <text evidence="2">The sequence shown here is derived from an EMBL/GenBank/DDBJ whole genome shotgun (WGS) entry which is preliminary data.</text>
</comment>
<evidence type="ECO:0000313" key="3">
    <source>
        <dbReference type="Proteomes" id="UP000693738"/>
    </source>
</evidence>
<evidence type="ECO:0000313" key="2">
    <source>
        <dbReference type="EMBL" id="CAG7559717.1"/>
    </source>
</evidence>
<dbReference type="AlphaFoldDB" id="A0A8J2NDB4"/>
<accession>A0A8J2NDB4</accession>
<proteinExistence type="predicted"/>
<sequence length="203" mass="23332">MSSMGTLPISNTHTIPFTEPTRAGLAAVPDSPPSSTIYVKPKRLNLTSPGIKKRKQTTRTSSNTSWVRHSPSRDHRIPGVNLYLYLDTLSKTEMDEFTESLYNRMDELKKTGHSDIKPLGIPVSCFSSNFSDDSSEEEPDLDRHHNEIGQEDLDGYMELLQKRLERERLRERVRKFMISAIFEDKIGPHMEEESWSTRIRSHV</sequence>
<organism evidence="2 3">
    <name type="scientific">Fusarium equiseti</name>
    <name type="common">Fusarium scirpi</name>
    <dbReference type="NCBI Taxonomy" id="61235"/>
    <lineage>
        <taxon>Eukaryota</taxon>
        <taxon>Fungi</taxon>
        <taxon>Dikarya</taxon>
        <taxon>Ascomycota</taxon>
        <taxon>Pezizomycotina</taxon>
        <taxon>Sordariomycetes</taxon>
        <taxon>Hypocreomycetidae</taxon>
        <taxon>Hypocreales</taxon>
        <taxon>Nectriaceae</taxon>
        <taxon>Fusarium</taxon>
        <taxon>Fusarium incarnatum-equiseti species complex</taxon>
    </lineage>
</organism>
<evidence type="ECO:0000256" key="1">
    <source>
        <dbReference type="SAM" id="MobiDB-lite"/>
    </source>
</evidence>
<feature type="compositionally biased region" description="Polar residues" evidence="1">
    <location>
        <begin position="58"/>
        <end position="67"/>
    </location>
</feature>
<name>A0A8J2NDB4_FUSEQ</name>
<protein>
    <submittedName>
        <fullName evidence="2">Uncharacterized protein</fullName>
    </submittedName>
</protein>
<dbReference type="EMBL" id="CAJSTJ010000129">
    <property type="protein sequence ID" value="CAG7559717.1"/>
    <property type="molecule type" value="Genomic_DNA"/>
</dbReference>
<reference evidence="2" key="1">
    <citation type="submission" date="2021-05" db="EMBL/GenBank/DDBJ databases">
        <authorList>
            <person name="Khan N."/>
        </authorList>
    </citation>
    <scope>NUCLEOTIDE SEQUENCE</scope>
</reference>